<name>A0ABN2SFS3_9ACTN</name>
<comment type="caution">
    <text evidence="1">The sequence shown here is derived from an EMBL/GenBank/DDBJ whole genome shotgun (WGS) entry which is preliminary data.</text>
</comment>
<sequence length="349" mass="38898">MTLPDNAEGVRCPVCLSRVSLDFDKLWEWVDGRHQPLDIPEQATEEQRARRLRRAQVRCPNLGQDFPEHFLPYQYVDSDPVVIGLIGASMSGKTHLLASMIAAVQDDGLDRYGLSVTPLDIARYERFINTKVRPLFERGEVLARTSDNVWEFEVGLMVSDRDGPPSAPQRAVAFFDVSGGELSALSPAERRVFLDAVDAFVFVVDADQLDGGVPDAAFSTILSLVQNKQDKAALLILTKADRFRFGYPVDRWLRDGPPSPDLDAAEIEAESREIYTFVERYDKAGGWLRPYFEFGRSAMHAASATGGPCAPGQRHFARPVRPQRVLRSFLTLMALTGVIDSDEARKVGR</sequence>
<dbReference type="EMBL" id="BAAAPC010000003">
    <property type="protein sequence ID" value="GAA1985970.1"/>
    <property type="molecule type" value="Genomic_DNA"/>
</dbReference>
<organism evidence="1 2">
    <name type="scientific">Nocardiopsis rhodophaea</name>
    <dbReference type="NCBI Taxonomy" id="280238"/>
    <lineage>
        <taxon>Bacteria</taxon>
        <taxon>Bacillati</taxon>
        <taxon>Actinomycetota</taxon>
        <taxon>Actinomycetes</taxon>
        <taxon>Streptosporangiales</taxon>
        <taxon>Nocardiopsidaceae</taxon>
        <taxon>Nocardiopsis</taxon>
    </lineage>
</organism>
<accession>A0ABN2SFS3</accession>
<dbReference type="Proteomes" id="UP001501585">
    <property type="component" value="Unassembled WGS sequence"/>
</dbReference>
<dbReference type="SUPFAM" id="SSF52540">
    <property type="entry name" value="P-loop containing nucleoside triphosphate hydrolases"/>
    <property type="match status" value="1"/>
</dbReference>
<gene>
    <name evidence="1" type="ORF">GCM10009799_09290</name>
</gene>
<dbReference type="RefSeq" id="WP_344104534.1">
    <property type="nucleotide sequence ID" value="NZ_BAAAPC010000003.1"/>
</dbReference>
<dbReference type="InterPro" id="IPR027417">
    <property type="entry name" value="P-loop_NTPase"/>
</dbReference>
<proteinExistence type="predicted"/>
<evidence type="ECO:0000313" key="2">
    <source>
        <dbReference type="Proteomes" id="UP001501585"/>
    </source>
</evidence>
<reference evidence="1 2" key="1">
    <citation type="journal article" date="2019" name="Int. J. Syst. Evol. Microbiol.">
        <title>The Global Catalogue of Microorganisms (GCM) 10K type strain sequencing project: providing services to taxonomists for standard genome sequencing and annotation.</title>
        <authorList>
            <consortium name="The Broad Institute Genomics Platform"/>
            <consortium name="The Broad Institute Genome Sequencing Center for Infectious Disease"/>
            <person name="Wu L."/>
            <person name="Ma J."/>
        </authorList>
    </citation>
    <scope>NUCLEOTIDE SEQUENCE [LARGE SCALE GENOMIC DNA]</scope>
    <source>
        <strain evidence="1 2">JCM 15313</strain>
    </source>
</reference>
<protein>
    <submittedName>
        <fullName evidence="1">Uncharacterized protein</fullName>
    </submittedName>
</protein>
<evidence type="ECO:0000313" key="1">
    <source>
        <dbReference type="EMBL" id="GAA1985970.1"/>
    </source>
</evidence>
<keyword evidence="2" id="KW-1185">Reference proteome</keyword>